<reference evidence="3" key="1">
    <citation type="journal article" date="2014" name="Science">
        <title>Ancient hybridizations among the ancestral genomes of bread wheat.</title>
        <authorList>
            <consortium name="International Wheat Genome Sequencing Consortium,"/>
            <person name="Marcussen T."/>
            <person name="Sandve S.R."/>
            <person name="Heier L."/>
            <person name="Spannagl M."/>
            <person name="Pfeifer M."/>
            <person name="Jakobsen K.S."/>
            <person name="Wulff B.B."/>
            <person name="Steuernagel B."/>
            <person name="Mayer K.F."/>
            <person name="Olsen O.A."/>
        </authorList>
    </citation>
    <scope>NUCLEOTIDE SEQUENCE [LARGE SCALE GENOMIC DNA]</scope>
    <source>
        <strain evidence="3">cv. AL8/78</strain>
    </source>
</reference>
<sequence length="70" mass="7944">FGTISCCRLRRALGPSLLLIEVVRSLLSLRRSTHHGFLLSFLLHVCVFYFQYLLCHAVCLGDLLNICMSC</sequence>
<dbReference type="Proteomes" id="UP000015105">
    <property type="component" value="Chromosome 4D"/>
</dbReference>
<evidence type="ECO:0000256" key="1">
    <source>
        <dbReference type="SAM" id="Phobius"/>
    </source>
</evidence>
<evidence type="ECO:0000313" key="3">
    <source>
        <dbReference type="Proteomes" id="UP000015105"/>
    </source>
</evidence>
<reference evidence="2" key="4">
    <citation type="submission" date="2019-03" db="UniProtKB">
        <authorList>
            <consortium name="EnsemblPlants"/>
        </authorList>
    </citation>
    <scope>IDENTIFICATION</scope>
</reference>
<reference evidence="2" key="3">
    <citation type="journal article" date="2017" name="Nature">
        <title>Genome sequence of the progenitor of the wheat D genome Aegilops tauschii.</title>
        <authorList>
            <person name="Luo M.C."/>
            <person name="Gu Y.Q."/>
            <person name="Puiu D."/>
            <person name="Wang H."/>
            <person name="Twardziok S.O."/>
            <person name="Deal K.R."/>
            <person name="Huo N."/>
            <person name="Zhu T."/>
            <person name="Wang L."/>
            <person name="Wang Y."/>
            <person name="McGuire P.E."/>
            <person name="Liu S."/>
            <person name="Long H."/>
            <person name="Ramasamy R.K."/>
            <person name="Rodriguez J.C."/>
            <person name="Van S.L."/>
            <person name="Yuan L."/>
            <person name="Wang Z."/>
            <person name="Xia Z."/>
            <person name="Xiao L."/>
            <person name="Anderson O.D."/>
            <person name="Ouyang S."/>
            <person name="Liang Y."/>
            <person name="Zimin A.V."/>
            <person name="Pertea G."/>
            <person name="Qi P."/>
            <person name="Bennetzen J.L."/>
            <person name="Dai X."/>
            <person name="Dawson M.W."/>
            <person name="Muller H.G."/>
            <person name="Kugler K."/>
            <person name="Rivarola-Duarte L."/>
            <person name="Spannagl M."/>
            <person name="Mayer K.F.X."/>
            <person name="Lu F.H."/>
            <person name="Bevan M.W."/>
            <person name="Leroy P."/>
            <person name="Li P."/>
            <person name="You F.M."/>
            <person name="Sun Q."/>
            <person name="Liu Z."/>
            <person name="Lyons E."/>
            <person name="Wicker T."/>
            <person name="Salzberg S.L."/>
            <person name="Devos K.M."/>
            <person name="Dvorak J."/>
        </authorList>
    </citation>
    <scope>NUCLEOTIDE SEQUENCE [LARGE SCALE GENOMIC DNA]</scope>
    <source>
        <strain evidence="2">cv. AL8/78</strain>
    </source>
</reference>
<evidence type="ECO:0000313" key="2">
    <source>
        <dbReference type="EnsemblPlants" id="AET4Gv20331200.10"/>
    </source>
</evidence>
<dbReference type="EnsemblPlants" id="AET4Gv20331200.10">
    <property type="protein sequence ID" value="AET4Gv20331200.10"/>
    <property type="gene ID" value="AET4Gv20331200"/>
</dbReference>
<organism evidence="2 3">
    <name type="scientific">Aegilops tauschii subsp. strangulata</name>
    <name type="common">Goatgrass</name>
    <dbReference type="NCBI Taxonomy" id="200361"/>
    <lineage>
        <taxon>Eukaryota</taxon>
        <taxon>Viridiplantae</taxon>
        <taxon>Streptophyta</taxon>
        <taxon>Embryophyta</taxon>
        <taxon>Tracheophyta</taxon>
        <taxon>Spermatophyta</taxon>
        <taxon>Magnoliopsida</taxon>
        <taxon>Liliopsida</taxon>
        <taxon>Poales</taxon>
        <taxon>Poaceae</taxon>
        <taxon>BOP clade</taxon>
        <taxon>Pooideae</taxon>
        <taxon>Triticodae</taxon>
        <taxon>Triticeae</taxon>
        <taxon>Triticinae</taxon>
        <taxon>Aegilops</taxon>
    </lineage>
</organism>
<protein>
    <submittedName>
        <fullName evidence="2">Uncharacterized protein</fullName>
    </submittedName>
</protein>
<reference evidence="3" key="2">
    <citation type="journal article" date="2017" name="Nat. Plants">
        <title>The Aegilops tauschii genome reveals multiple impacts of transposons.</title>
        <authorList>
            <person name="Zhao G."/>
            <person name="Zou C."/>
            <person name="Li K."/>
            <person name="Wang K."/>
            <person name="Li T."/>
            <person name="Gao L."/>
            <person name="Zhang X."/>
            <person name="Wang H."/>
            <person name="Yang Z."/>
            <person name="Liu X."/>
            <person name="Jiang W."/>
            <person name="Mao L."/>
            <person name="Kong X."/>
            <person name="Jiao Y."/>
            <person name="Jia J."/>
        </authorList>
    </citation>
    <scope>NUCLEOTIDE SEQUENCE [LARGE SCALE GENOMIC DNA]</scope>
    <source>
        <strain evidence="3">cv. AL8/78</strain>
    </source>
</reference>
<name>A0A453HW41_AEGTS</name>
<keyword evidence="1" id="KW-0472">Membrane</keyword>
<reference evidence="2" key="5">
    <citation type="journal article" date="2021" name="G3 (Bethesda)">
        <title>Aegilops tauschii genome assembly Aet v5.0 features greater sequence contiguity and improved annotation.</title>
        <authorList>
            <person name="Wang L."/>
            <person name="Zhu T."/>
            <person name="Rodriguez J.C."/>
            <person name="Deal K.R."/>
            <person name="Dubcovsky J."/>
            <person name="McGuire P.E."/>
            <person name="Lux T."/>
            <person name="Spannagl M."/>
            <person name="Mayer K.F.X."/>
            <person name="Baldrich P."/>
            <person name="Meyers B.C."/>
            <person name="Huo N."/>
            <person name="Gu Y.Q."/>
            <person name="Zhou H."/>
            <person name="Devos K.M."/>
            <person name="Bennetzen J.L."/>
            <person name="Unver T."/>
            <person name="Budak H."/>
            <person name="Gulick P.J."/>
            <person name="Galiba G."/>
            <person name="Kalapos B."/>
            <person name="Nelson D.R."/>
            <person name="Li P."/>
            <person name="You F.M."/>
            <person name="Luo M.C."/>
            <person name="Dvorak J."/>
        </authorList>
    </citation>
    <scope>NUCLEOTIDE SEQUENCE [LARGE SCALE GENOMIC DNA]</scope>
    <source>
        <strain evidence="2">cv. AL8/78</strain>
    </source>
</reference>
<dbReference type="AlphaFoldDB" id="A0A453HW41"/>
<keyword evidence="1" id="KW-0812">Transmembrane</keyword>
<keyword evidence="1" id="KW-1133">Transmembrane helix</keyword>
<accession>A0A453HW41</accession>
<proteinExistence type="predicted"/>
<keyword evidence="3" id="KW-1185">Reference proteome</keyword>
<feature type="transmembrane region" description="Helical" evidence="1">
    <location>
        <begin position="36"/>
        <end position="54"/>
    </location>
</feature>
<dbReference type="Gramene" id="AET4Gv20331200.10">
    <property type="protein sequence ID" value="AET4Gv20331200.10"/>
    <property type="gene ID" value="AET4Gv20331200"/>
</dbReference>